<name>A0ABT8F0J7_9ACTN</name>
<evidence type="ECO:0000313" key="1">
    <source>
        <dbReference type="EMBL" id="MDN4163818.1"/>
    </source>
</evidence>
<feature type="non-terminal residue" evidence="1">
    <location>
        <position position="1"/>
    </location>
</feature>
<keyword evidence="2" id="KW-1185">Reference proteome</keyword>
<gene>
    <name evidence="1" type="ORF">QWY29_20845</name>
</gene>
<protein>
    <submittedName>
        <fullName evidence="1">Uncharacterized protein</fullName>
    </submittedName>
</protein>
<dbReference type="EMBL" id="JAUHJR010000310">
    <property type="protein sequence ID" value="MDN4163818.1"/>
    <property type="molecule type" value="Genomic_DNA"/>
</dbReference>
<dbReference type="Proteomes" id="UP001168537">
    <property type="component" value="Unassembled WGS sequence"/>
</dbReference>
<accession>A0ABT8F0J7</accession>
<feature type="non-terminal residue" evidence="1">
    <location>
        <position position="71"/>
    </location>
</feature>
<proteinExistence type="predicted"/>
<sequence>AGQLAGPAALCRRRGLVLTGLDVALRDLDDRAGTARGVAAAVDAARAEGVLDDDVPVHVELPQSEATYAWL</sequence>
<comment type="caution">
    <text evidence="1">The sequence shown here is derived from an EMBL/GenBank/DDBJ whole genome shotgun (WGS) entry which is preliminary data.</text>
</comment>
<organism evidence="1 2">
    <name type="scientific">Nocardioides abyssi</name>
    <dbReference type="NCBI Taxonomy" id="3058370"/>
    <lineage>
        <taxon>Bacteria</taxon>
        <taxon>Bacillati</taxon>
        <taxon>Actinomycetota</taxon>
        <taxon>Actinomycetes</taxon>
        <taxon>Propionibacteriales</taxon>
        <taxon>Nocardioidaceae</taxon>
        <taxon>Nocardioides</taxon>
    </lineage>
</organism>
<evidence type="ECO:0000313" key="2">
    <source>
        <dbReference type="Proteomes" id="UP001168537"/>
    </source>
</evidence>
<dbReference type="RefSeq" id="WP_300963114.1">
    <property type="nucleotide sequence ID" value="NZ_JAUHJR010000310.1"/>
</dbReference>
<reference evidence="1" key="1">
    <citation type="submission" date="2023-06" db="EMBL/GenBank/DDBJ databases">
        <title>Draft genome sequence of Nocardioides sp. SOB72.</title>
        <authorList>
            <person name="Zhang G."/>
        </authorList>
    </citation>
    <scope>NUCLEOTIDE SEQUENCE</scope>
    <source>
        <strain evidence="1">SOB72</strain>
    </source>
</reference>